<dbReference type="AlphaFoldDB" id="A0A379DXV0"/>
<keyword evidence="2" id="KW-0812">Transmembrane</keyword>
<dbReference type="GO" id="GO:0004713">
    <property type="term" value="F:protein tyrosine kinase activity"/>
    <property type="evidence" value="ECO:0007669"/>
    <property type="project" value="TreeGrafter"/>
</dbReference>
<dbReference type="RefSeq" id="WP_021668517.1">
    <property type="nucleotide sequence ID" value="NZ_CAUPLV010000005.1"/>
</dbReference>
<feature type="transmembrane region" description="Helical" evidence="2">
    <location>
        <begin position="21"/>
        <end position="43"/>
    </location>
</feature>
<organism evidence="3 4">
    <name type="scientific">Prevotella disiens</name>
    <dbReference type="NCBI Taxonomy" id="28130"/>
    <lineage>
        <taxon>Bacteria</taxon>
        <taxon>Pseudomonadati</taxon>
        <taxon>Bacteroidota</taxon>
        <taxon>Bacteroidia</taxon>
        <taxon>Bacteroidales</taxon>
        <taxon>Prevotellaceae</taxon>
        <taxon>Prevotella</taxon>
    </lineage>
</organism>
<keyword evidence="2" id="KW-1133">Transmembrane helix</keyword>
<evidence type="ECO:0000313" key="4">
    <source>
        <dbReference type="Proteomes" id="UP000254072"/>
    </source>
</evidence>
<dbReference type="PANTHER" id="PTHR32309:SF13">
    <property type="entry name" value="FERRIC ENTEROBACTIN TRANSPORT PROTEIN FEPE"/>
    <property type="match status" value="1"/>
</dbReference>
<gene>
    <name evidence="3" type="ORF">NCTC11157_01017</name>
</gene>
<protein>
    <submittedName>
        <fullName evidence="3">Capsule polysaccharide export protein</fullName>
    </submittedName>
</protein>
<evidence type="ECO:0000313" key="3">
    <source>
        <dbReference type="EMBL" id="SUB85293.1"/>
    </source>
</evidence>
<evidence type="ECO:0000256" key="1">
    <source>
        <dbReference type="SAM" id="Coils"/>
    </source>
</evidence>
<accession>A0A379DXV0</accession>
<keyword evidence="1" id="KW-0175">Coiled coil</keyword>
<feature type="coiled-coil region" evidence="1">
    <location>
        <begin position="195"/>
        <end position="266"/>
    </location>
</feature>
<reference evidence="3 4" key="1">
    <citation type="submission" date="2018-06" db="EMBL/GenBank/DDBJ databases">
        <authorList>
            <consortium name="Pathogen Informatics"/>
            <person name="Doyle S."/>
        </authorList>
    </citation>
    <scope>NUCLEOTIDE SEQUENCE [LARGE SCALE GENOMIC DNA]</scope>
    <source>
        <strain evidence="3 4">NCTC11157</strain>
    </source>
</reference>
<name>A0A379DXV0_9BACT</name>
<dbReference type="GO" id="GO:0005886">
    <property type="term" value="C:plasma membrane"/>
    <property type="evidence" value="ECO:0007669"/>
    <property type="project" value="TreeGrafter"/>
</dbReference>
<feature type="transmembrane region" description="Helical" evidence="2">
    <location>
        <begin position="287"/>
        <end position="308"/>
    </location>
</feature>
<dbReference type="EMBL" id="UGTL01000001">
    <property type="protein sequence ID" value="SUB85293.1"/>
    <property type="molecule type" value="Genomic_DNA"/>
</dbReference>
<dbReference type="Proteomes" id="UP000254072">
    <property type="component" value="Unassembled WGS sequence"/>
</dbReference>
<sequence>MTKKKGEVTVKEICAKNKYKFLVSIFIAVIGAFLFTNSIPTLYDAQKKISIDASEDKVFKRVDALSMVTQKLGLKEGNVTTEPIIYRKILESPSFLNSLADITILKKGETYSTPWSEYLQKDFVQPWWSKYTGKKNIKELLRENVKCEVNLHNGIITLQTSAQEPFIAYQLLDSVEQRLQQHLTKYSFDKAKIDVDNRKQELNNSKELYEKAMSKLNKFLDANKDVALGSFKIEGNALQKEADKALAKYNQAIQQYQMAKMRLQRTKPYFITLVSSEIPKTPSHPKLLINILIWVFYAVLGTFWWVMIGYKMKIRKERVP</sequence>
<dbReference type="GeneID" id="91082219"/>
<proteinExistence type="predicted"/>
<dbReference type="InterPro" id="IPR050445">
    <property type="entry name" value="Bact_polysacc_biosynth/exp"/>
</dbReference>
<dbReference type="OrthoDB" id="1068188at2"/>
<keyword evidence="2" id="KW-0472">Membrane</keyword>
<evidence type="ECO:0000256" key="2">
    <source>
        <dbReference type="SAM" id="Phobius"/>
    </source>
</evidence>
<dbReference type="PANTHER" id="PTHR32309">
    <property type="entry name" value="TYROSINE-PROTEIN KINASE"/>
    <property type="match status" value="1"/>
</dbReference>